<gene>
    <name evidence="1" type="ORF">CDQ92_13170</name>
</gene>
<comment type="caution">
    <text evidence="1">The sequence shown here is derived from an EMBL/GenBank/DDBJ whole genome shotgun (WGS) entry which is preliminary data.</text>
</comment>
<sequence length="84" mass="9470">MTLIVPETQTNKDWPRRVAQAVNGGMNTMASLQARIVALEAHTVETITFTPIAEPVSPVEGMTYQDSTSHKLRTYDGTIWRDHW</sequence>
<reference evidence="1 2" key="1">
    <citation type="journal article" date="2010" name="Int. J. Syst. Evol. Microbiol.">
        <title>Sphingopyxis bauzanensis sp. nov., a psychrophilic bacterium isolated from soil.</title>
        <authorList>
            <person name="Zhang D.C."/>
            <person name="Liu H.C."/>
            <person name="Xin Y.H."/>
            <person name="Zhou Y.G."/>
            <person name="Schinner F."/>
            <person name="Margesin R."/>
        </authorList>
    </citation>
    <scope>NUCLEOTIDE SEQUENCE [LARGE SCALE GENOMIC DNA]</scope>
    <source>
        <strain evidence="1 2">DSM 22271</strain>
    </source>
</reference>
<protein>
    <submittedName>
        <fullName evidence="1">Uncharacterized protein</fullName>
    </submittedName>
</protein>
<keyword evidence="2" id="KW-1185">Reference proteome</keyword>
<organism evidence="1 2">
    <name type="scientific">Sphingopyxis bauzanensis</name>
    <dbReference type="NCBI Taxonomy" id="651663"/>
    <lineage>
        <taxon>Bacteria</taxon>
        <taxon>Pseudomonadati</taxon>
        <taxon>Pseudomonadota</taxon>
        <taxon>Alphaproteobacteria</taxon>
        <taxon>Sphingomonadales</taxon>
        <taxon>Sphingomonadaceae</taxon>
        <taxon>Sphingopyxis</taxon>
    </lineage>
</organism>
<dbReference type="RefSeq" id="WP_088441830.1">
    <property type="nucleotide sequence ID" value="NZ_BMMC01000002.1"/>
</dbReference>
<dbReference type="OrthoDB" id="564699at2"/>
<evidence type="ECO:0000313" key="2">
    <source>
        <dbReference type="Proteomes" id="UP000197361"/>
    </source>
</evidence>
<accession>A0A246JRX1</accession>
<dbReference type="AlphaFoldDB" id="A0A246JRX1"/>
<proteinExistence type="predicted"/>
<name>A0A246JRX1_9SPHN</name>
<dbReference type="EMBL" id="NISK01000003">
    <property type="protein sequence ID" value="OWQ95729.1"/>
    <property type="molecule type" value="Genomic_DNA"/>
</dbReference>
<evidence type="ECO:0000313" key="1">
    <source>
        <dbReference type="EMBL" id="OWQ95729.1"/>
    </source>
</evidence>
<dbReference type="Proteomes" id="UP000197361">
    <property type="component" value="Unassembled WGS sequence"/>
</dbReference>